<dbReference type="Proteomes" id="UP000054383">
    <property type="component" value="Unassembled WGS sequence"/>
</dbReference>
<proteinExistence type="predicted"/>
<feature type="chain" id="PRO_5006711427" description="Asl1-like glycosyl hydrolase catalytic domain-containing protein" evidence="1">
    <location>
        <begin position="28"/>
        <end position="278"/>
    </location>
</feature>
<evidence type="ECO:0000256" key="1">
    <source>
        <dbReference type="SAM" id="SignalP"/>
    </source>
</evidence>
<dbReference type="InterPro" id="IPR017853">
    <property type="entry name" value="GH"/>
</dbReference>
<dbReference type="PANTHER" id="PTHR34154">
    <property type="entry name" value="ALKALI-SENSITIVE LINKAGE PROTEIN 1"/>
    <property type="match status" value="1"/>
</dbReference>
<reference evidence="3 4" key="1">
    <citation type="submission" date="2015-04" db="EMBL/GenBank/DDBJ databases">
        <authorList>
            <person name="Syromyatnikov M.Y."/>
            <person name="Popov V.N."/>
        </authorList>
    </citation>
    <scope>NUCLEOTIDE SEQUENCE [LARGE SCALE GENOMIC DNA]</scope>
    <source>
        <strain evidence="3">WF-38-12</strain>
    </source>
</reference>
<feature type="domain" description="Asl1-like glycosyl hydrolase catalytic" evidence="2">
    <location>
        <begin position="44"/>
        <end position="269"/>
    </location>
</feature>
<dbReference type="EMBL" id="CVMT01000005">
    <property type="protein sequence ID" value="CRG88630.1"/>
    <property type="molecule type" value="Genomic_DNA"/>
</dbReference>
<dbReference type="OrthoDB" id="5959761at2759"/>
<keyword evidence="4" id="KW-1185">Reference proteome</keyword>
<dbReference type="InterPro" id="IPR053183">
    <property type="entry name" value="ASL1"/>
</dbReference>
<dbReference type="OMA" id="WIEKIFW"/>
<organism evidence="3 4">
    <name type="scientific">Talaromyces islandicus</name>
    <name type="common">Penicillium islandicum</name>
    <dbReference type="NCBI Taxonomy" id="28573"/>
    <lineage>
        <taxon>Eukaryota</taxon>
        <taxon>Fungi</taxon>
        <taxon>Dikarya</taxon>
        <taxon>Ascomycota</taxon>
        <taxon>Pezizomycotina</taxon>
        <taxon>Eurotiomycetes</taxon>
        <taxon>Eurotiomycetidae</taxon>
        <taxon>Eurotiales</taxon>
        <taxon>Trichocomaceae</taxon>
        <taxon>Talaromyces</taxon>
        <taxon>Talaromyces sect. Islandici</taxon>
    </lineage>
</organism>
<keyword evidence="1" id="KW-0732">Signal</keyword>
<feature type="signal peptide" evidence="1">
    <location>
        <begin position="1"/>
        <end position="27"/>
    </location>
</feature>
<dbReference type="SUPFAM" id="SSF51445">
    <property type="entry name" value="(Trans)glycosidases"/>
    <property type="match status" value="1"/>
</dbReference>
<gene>
    <name evidence="3" type="ORF">PISL3812_05661</name>
</gene>
<accession>A0A0U1M0T4</accession>
<evidence type="ECO:0000313" key="3">
    <source>
        <dbReference type="EMBL" id="CRG88630.1"/>
    </source>
</evidence>
<protein>
    <recommendedName>
        <fullName evidence="2">Asl1-like glycosyl hydrolase catalytic domain-containing protein</fullName>
    </recommendedName>
</protein>
<name>A0A0U1M0T4_TALIS</name>
<evidence type="ECO:0000259" key="2">
    <source>
        <dbReference type="Pfam" id="PF11790"/>
    </source>
</evidence>
<sequence length="278" mass="31210">MRFTSPPMSLEMPMAILGILSIQGAAAQCSEGLVNVVFNTGKTGGYTDQRWEQIHSASNWITFDFGLADKQIPMLGNDNTAIQKAIDVVNGPNPPDFMLTFNEPDNLYGSNPRQVILQPADAADLIKPLLDNRGNHTQFIAPVPAFDNLPWLPEFYGNCSCQDAFAAYNVHVYNETVEEAQERINAFHDTWNDKPLWITEIAPHQENSCPDPIPWDNSIQFLQQIYAWGQQTEWIEKIFWNSANEIHCGDTNVDASFLLDFNNNSTPLLGPFNQLTCS</sequence>
<dbReference type="Pfam" id="PF11790">
    <property type="entry name" value="Glyco_hydro_cc"/>
    <property type="match status" value="1"/>
</dbReference>
<dbReference type="PANTHER" id="PTHR34154:SF3">
    <property type="entry name" value="ALKALI-SENSITIVE LINKAGE PROTEIN 1"/>
    <property type="match status" value="1"/>
</dbReference>
<dbReference type="Gene3D" id="3.20.20.80">
    <property type="entry name" value="Glycosidases"/>
    <property type="match status" value="1"/>
</dbReference>
<dbReference type="AlphaFoldDB" id="A0A0U1M0T4"/>
<dbReference type="InterPro" id="IPR024655">
    <property type="entry name" value="Asl1_glyco_hydro_catalytic"/>
</dbReference>
<evidence type="ECO:0000313" key="4">
    <source>
        <dbReference type="Proteomes" id="UP000054383"/>
    </source>
</evidence>